<dbReference type="EMBL" id="JBHSPB010000031">
    <property type="protein sequence ID" value="MFC5724605.1"/>
    <property type="molecule type" value="Genomic_DNA"/>
</dbReference>
<protein>
    <submittedName>
        <fullName evidence="2">DUF5304 domain-containing protein</fullName>
    </submittedName>
</protein>
<reference evidence="3" key="1">
    <citation type="journal article" date="2019" name="Int. J. Syst. Evol. Microbiol.">
        <title>The Global Catalogue of Microorganisms (GCM) 10K type strain sequencing project: providing services to taxonomists for standard genome sequencing and annotation.</title>
        <authorList>
            <consortium name="The Broad Institute Genomics Platform"/>
            <consortium name="The Broad Institute Genome Sequencing Center for Infectious Disease"/>
            <person name="Wu L."/>
            <person name="Ma J."/>
        </authorList>
    </citation>
    <scope>NUCLEOTIDE SEQUENCE [LARGE SCALE GENOMIC DNA]</scope>
    <source>
        <strain evidence="3">CGMCC 4.7304</strain>
    </source>
</reference>
<dbReference type="Pfam" id="PF17230">
    <property type="entry name" value="DUF5304"/>
    <property type="match status" value="1"/>
</dbReference>
<proteinExistence type="predicted"/>
<evidence type="ECO:0000256" key="1">
    <source>
        <dbReference type="SAM" id="MobiDB-lite"/>
    </source>
</evidence>
<organism evidence="2 3">
    <name type="scientific">Streptomyces gamaensis</name>
    <dbReference type="NCBI Taxonomy" id="1763542"/>
    <lineage>
        <taxon>Bacteria</taxon>
        <taxon>Bacillati</taxon>
        <taxon>Actinomycetota</taxon>
        <taxon>Actinomycetes</taxon>
        <taxon>Kitasatosporales</taxon>
        <taxon>Streptomycetaceae</taxon>
        <taxon>Streptomyces</taxon>
    </lineage>
</organism>
<evidence type="ECO:0000313" key="2">
    <source>
        <dbReference type="EMBL" id="MFC5724605.1"/>
    </source>
</evidence>
<comment type="caution">
    <text evidence="2">The sequence shown here is derived from an EMBL/GenBank/DDBJ whole genome shotgun (WGS) entry which is preliminary data.</text>
</comment>
<keyword evidence="3" id="KW-1185">Reference proteome</keyword>
<sequence length="153" mass="16198">MSESTERPRPAAEADPDAWEQACAEDLAAEQARRRASHGQPVGSAAEELRKLVDAVAEKVSGLQLPLAGAAAQGALQQVVAQARAAVEPVVERNPQVFEHLAAAGSELLAAYRAAVQGHEQRWTKDAADRPTGADRTPRDDGPPPGPERIDLD</sequence>
<dbReference type="InterPro" id="IPR035183">
    <property type="entry name" value="DUF5304"/>
</dbReference>
<name>A0ABW0ZE60_9ACTN</name>
<accession>A0ABW0ZE60</accession>
<gene>
    <name evidence="2" type="ORF">ACFP1Z_31080</name>
</gene>
<evidence type="ECO:0000313" key="3">
    <source>
        <dbReference type="Proteomes" id="UP001596083"/>
    </source>
</evidence>
<dbReference type="Proteomes" id="UP001596083">
    <property type="component" value="Unassembled WGS sequence"/>
</dbReference>
<dbReference type="RefSeq" id="WP_390321065.1">
    <property type="nucleotide sequence ID" value="NZ_JBHSPB010000031.1"/>
</dbReference>
<feature type="region of interest" description="Disordered" evidence="1">
    <location>
        <begin position="119"/>
        <end position="153"/>
    </location>
</feature>